<dbReference type="AlphaFoldDB" id="A0A1I4P8B2"/>
<accession>A0A1I4P8B2</accession>
<organism evidence="1 2">
    <name type="scientific">Pelosinus propionicus DSM 13327</name>
    <dbReference type="NCBI Taxonomy" id="1123291"/>
    <lineage>
        <taxon>Bacteria</taxon>
        <taxon>Bacillati</taxon>
        <taxon>Bacillota</taxon>
        <taxon>Negativicutes</taxon>
        <taxon>Selenomonadales</taxon>
        <taxon>Sporomusaceae</taxon>
        <taxon>Pelosinus</taxon>
    </lineage>
</organism>
<dbReference type="STRING" id="1123291.SAMN04490355_105914"/>
<evidence type="ECO:0000313" key="2">
    <source>
        <dbReference type="Proteomes" id="UP000199520"/>
    </source>
</evidence>
<gene>
    <name evidence="1" type="ORF">SAMN04490355_105914</name>
</gene>
<dbReference type="EMBL" id="FOTS01000059">
    <property type="protein sequence ID" value="SFM23865.1"/>
    <property type="molecule type" value="Genomic_DNA"/>
</dbReference>
<dbReference type="OrthoDB" id="9156594at2"/>
<sequence length="297" mass="33789">MHNKTPNYSLGNNTITVTNLSDWREIDILWHTSDRIEAGNICTLDMCNISSLNPQAIVMLFMLCRKIKTHSSSGVVLDNLTPQIDGYLRRVNFFDYEVATSKGNSIEFSKNPLSKNLLELTRVDSLMQINKLGDWFYDNFEHWFPDKLQSMYRQLSFEAINELCSNSVEHSKLEGNGEGYFVLQKYWDFDNKTNVIMSVGDYGIGIRNHLIRKYPEFSLIDEAHILSQAISGISGRLRTGGGRGLKSICNLTRDYGGYLVLRSGCGLVFIRNGNIFTKNYSYPIPGTQCVFCLKVNI</sequence>
<evidence type="ECO:0000313" key="1">
    <source>
        <dbReference type="EMBL" id="SFM23865.1"/>
    </source>
</evidence>
<dbReference type="InterPro" id="IPR036890">
    <property type="entry name" value="HATPase_C_sf"/>
</dbReference>
<name>A0A1I4P8B2_9FIRM</name>
<dbReference type="RefSeq" id="WP_090942989.1">
    <property type="nucleotide sequence ID" value="NZ_FOTS01000059.1"/>
</dbReference>
<proteinExistence type="predicted"/>
<keyword evidence="2" id="KW-1185">Reference proteome</keyword>
<evidence type="ECO:0008006" key="3">
    <source>
        <dbReference type="Google" id="ProtNLM"/>
    </source>
</evidence>
<reference evidence="2" key="1">
    <citation type="submission" date="2016-10" db="EMBL/GenBank/DDBJ databases">
        <authorList>
            <person name="Varghese N."/>
            <person name="Submissions S."/>
        </authorList>
    </citation>
    <scope>NUCLEOTIDE SEQUENCE [LARGE SCALE GENOMIC DNA]</scope>
    <source>
        <strain evidence="2">DSM 13327</strain>
    </source>
</reference>
<dbReference type="Proteomes" id="UP000199520">
    <property type="component" value="Unassembled WGS sequence"/>
</dbReference>
<protein>
    <recommendedName>
        <fullName evidence="3">Histidine kinase-, DNA gyrase B-, and HSP90-like ATPase</fullName>
    </recommendedName>
</protein>
<dbReference type="SUPFAM" id="SSF55874">
    <property type="entry name" value="ATPase domain of HSP90 chaperone/DNA topoisomerase II/histidine kinase"/>
    <property type="match status" value="1"/>
</dbReference>
<dbReference type="Gene3D" id="3.30.565.10">
    <property type="entry name" value="Histidine kinase-like ATPase, C-terminal domain"/>
    <property type="match status" value="1"/>
</dbReference>